<keyword evidence="4" id="KW-0804">Transcription</keyword>
<dbReference type="InterPro" id="IPR037171">
    <property type="entry name" value="NagB/RpiA_transferase-like"/>
</dbReference>
<sequence>EIVRKLSKIINCEYYYLNCPAIFEDRNLRKILLKEKNIKSAINMWDSIDLAIMGIGVADRRSSLFKLFTDDMVKMVENSRACGQININFFDTKGSKVPILENNKICIPIEKMKKIKKKVVIGFGEYKVKAILGALKGDFIDILITDSITINAIESLLNEKR</sequence>
<keyword evidence="3" id="KW-0238">DNA-binding</keyword>
<dbReference type="PANTHER" id="PTHR34294:SF1">
    <property type="entry name" value="TRANSCRIPTIONAL REGULATOR LSRR"/>
    <property type="match status" value="1"/>
</dbReference>
<dbReference type="GO" id="GO:0030246">
    <property type="term" value="F:carbohydrate binding"/>
    <property type="evidence" value="ECO:0007669"/>
    <property type="project" value="InterPro"/>
</dbReference>
<dbReference type="InterPro" id="IPR051054">
    <property type="entry name" value="SorC_transcr_regulators"/>
</dbReference>
<dbReference type="Pfam" id="PF04198">
    <property type="entry name" value="Sugar-bind"/>
    <property type="match status" value="1"/>
</dbReference>
<organism evidence="6">
    <name type="scientific">candidate division WOR-3 bacterium</name>
    <dbReference type="NCBI Taxonomy" id="2052148"/>
    <lineage>
        <taxon>Bacteria</taxon>
        <taxon>Bacteria division WOR-3</taxon>
    </lineage>
</organism>
<protein>
    <recommendedName>
        <fullName evidence="5">Sugar-binding domain-containing protein</fullName>
    </recommendedName>
</protein>
<evidence type="ECO:0000256" key="3">
    <source>
        <dbReference type="ARBA" id="ARBA00023125"/>
    </source>
</evidence>
<dbReference type="Gene3D" id="3.40.50.1360">
    <property type="match status" value="1"/>
</dbReference>
<evidence type="ECO:0000256" key="2">
    <source>
        <dbReference type="ARBA" id="ARBA00023015"/>
    </source>
</evidence>
<evidence type="ECO:0000256" key="1">
    <source>
        <dbReference type="ARBA" id="ARBA00010466"/>
    </source>
</evidence>
<feature type="non-terminal residue" evidence="6">
    <location>
        <position position="1"/>
    </location>
</feature>
<dbReference type="Proteomes" id="UP000886110">
    <property type="component" value="Unassembled WGS sequence"/>
</dbReference>
<dbReference type="InterPro" id="IPR007324">
    <property type="entry name" value="Sugar-bd_dom_put"/>
</dbReference>
<dbReference type="PANTHER" id="PTHR34294">
    <property type="entry name" value="TRANSCRIPTIONAL REGULATOR-RELATED"/>
    <property type="match status" value="1"/>
</dbReference>
<name>A0A7C5DAG6_UNCW3</name>
<evidence type="ECO:0000313" key="6">
    <source>
        <dbReference type="EMBL" id="HHE04486.1"/>
    </source>
</evidence>
<reference evidence="6" key="1">
    <citation type="journal article" date="2020" name="mSystems">
        <title>Genome- and Community-Level Interaction Insights into Carbon Utilization and Element Cycling Functions of Hydrothermarchaeota in Hydrothermal Sediment.</title>
        <authorList>
            <person name="Zhou Z."/>
            <person name="Liu Y."/>
            <person name="Xu W."/>
            <person name="Pan J."/>
            <person name="Luo Z.H."/>
            <person name="Li M."/>
        </authorList>
    </citation>
    <scope>NUCLEOTIDE SEQUENCE [LARGE SCALE GENOMIC DNA]</scope>
    <source>
        <strain evidence="6">HyVt-74</strain>
    </source>
</reference>
<evidence type="ECO:0000256" key="4">
    <source>
        <dbReference type="ARBA" id="ARBA00023163"/>
    </source>
</evidence>
<accession>A0A7C5DAG6</accession>
<feature type="domain" description="Sugar-binding" evidence="5">
    <location>
        <begin position="1"/>
        <end position="153"/>
    </location>
</feature>
<dbReference type="AlphaFoldDB" id="A0A7C5DAG6"/>
<evidence type="ECO:0000259" key="5">
    <source>
        <dbReference type="Pfam" id="PF04198"/>
    </source>
</evidence>
<comment type="caution">
    <text evidence="6">The sequence shown here is derived from an EMBL/GenBank/DDBJ whole genome shotgun (WGS) entry which is preliminary data.</text>
</comment>
<comment type="similarity">
    <text evidence="1">Belongs to the SorC transcriptional regulatory family.</text>
</comment>
<gene>
    <name evidence="6" type="ORF">ENL19_00315</name>
</gene>
<dbReference type="SUPFAM" id="SSF100950">
    <property type="entry name" value="NagB/RpiA/CoA transferase-like"/>
    <property type="match status" value="1"/>
</dbReference>
<dbReference type="GO" id="GO:0003677">
    <property type="term" value="F:DNA binding"/>
    <property type="evidence" value="ECO:0007669"/>
    <property type="project" value="UniProtKB-KW"/>
</dbReference>
<dbReference type="EMBL" id="DRTB01000025">
    <property type="protein sequence ID" value="HHE04486.1"/>
    <property type="molecule type" value="Genomic_DNA"/>
</dbReference>
<keyword evidence="2" id="KW-0805">Transcription regulation</keyword>
<proteinExistence type="inferred from homology"/>